<dbReference type="Gene3D" id="1.10.238.10">
    <property type="entry name" value="EF-hand"/>
    <property type="match status" value="3"/>
</dbReference>
<dbReference type="SUPFAM" id="SSF47473">
    <property type="entry name" value="EF-hand"/>
    <property type="match status" value="3"/>
</dbReference>
<feature type="domain" description="EF-hand" evidence="5">
    <location>
        <begin position="151"/>
        <end position="186"/>
    </location>
</feature>
<dbReference type="InterPro" id="IPR011992">
    <property type="entry name" value="EF-hand-dom_pair"/>
</dbReference>
<dbReference type="SMART" id="SM00054">
    <property type="entry name" value="EFh"/>
    <property type="match status" value="3"/>
</dbReference>
<dbReference type="GO" id="GO:0006897">
    <property type="term" value="P:endocytosis"/>
    <property type="evidence" value="ECO:0007669"/>
    <property type="project" value="TreeGrafter"/>
</dbReference>
<dbReference type="GO" id="GO:0005737">
    <property type="term" value="C:cytoplasm"/>
    <property type="evidence" value="ECO:0007669"/>
    <property type="project" value="TreeGrafter"/>
</dbReference>
<evidence type="ECO:0000313" key="7">
    <source>
        <dbReference type="Proteomes" id="UP000299084"/>
    </source>
</evidence>
<protein>
    <submittedName>
        <fullName evidence="6">Epidermal growth factor receptor substrate 15-like 1</fullName>
    </submittedName>
</protein>
<feature type="region of interest" description="Disordered" evidence="3">
    <location>
        <begin position="214"/>
        <end position="252"/>
    </location>
</feature>
<proteinExistence type="predicted"/>
<dbReference type="SMART" id="SM00027">
    <property type="entry name" value="EH"/>
    <property type="match status" value="2"/>
</dbReference>
<accession>A0A5N4CLL1</accession>
<keyword evidence="7" id="KW-1185">Reference proteome</keyword>
<evidence type="ECO:0000256" key="2">
    <source>
        <dbReference type="ARBA" id="ARBA00022837"/>
    </source>
</evidence>
<feature type="domain" description="EH" evidence="4">
    <location>
        <begin position="28"/>
        <end position="117"/>
    </location>
</feature>
<feature type="compositionally biased region" description="Low complexity" evidence="3">
    <location>
        <begin position="233"/>
        <end position="247"/>
    </location>
</feature>
<dbReference type="InterPro" id="IPR000261">
    <property type="entry name" value="EH_dom"/>
</dbReference>
<dbReference type="GO" id="GO:0005509">
    <property type="term" value="F:calcium ion binding"/>
    <property type="evidence" value="ECO:0007669"/>
    <property type="project" value="InterPro"/>
</dbReference>
<evidence type="ECO:0000259" key="5">
    <source>
        <dbReference type="PROSITE" id="PS50222"/>
    </source>
</evidence>
<keyword evidence="2" id="KW-0106">Calcium</keyword>
<feature type="domain" description="EH" evidence="4">
    <location>
        <begin position="119"/>
        <end position="207"/>
    </location>
</feature>
<dbReference type="Proteomes" id="UP000299084">
    <property type="component" value="Unassembled WGS sequence"/>
</dbReference>
<reference evidence="6 7" key="1">
    <citation type="journal article" date="2019" name="Mol. Ecol. Resour.">
        <title>Improving Illumina assemblies with Hi-C and long reads: an example with the North African dromedary.</title>
        <authorList>
            <person name="Elbers J.P."/>
            <person name="Rogers M.F."/>
            <person name="Perelman P.L."/>
            <person name="Proskuryakova A.A."/>
            <person name="Serdyukova N.A."/>
            <person name="Johnson W.E."/>
            <person name="Horin P."/>
            <person name="Corander J."/>
            <person name="Murphy D."/>
            <person name="Burger P.A."/>
        </authorList>
    </citation>
    <scope>NUCLEOTIDE SEQUENCE [LARGE SCALE GENOMIC DNA]</scope>
    <source>
        <strain evidence="6">Drom800</strain>
        <tissue evidence="6">Blood</tissue>
    </source>
</reference>
<dbReference type="InterPro" id="IPR018247">
    <property type="entry name" value="EF_Hand_1_Ca_BS"/>
</dbReference>
<evidence type="ECO:0000256" key="3">
    <source>
        <dbReference type="SAM" id="MobiDB-lite"/>
    </source>
</evidence>
<dbReference type="FunFam" id="1.10.238.10:FF:000074">
    <property type="entry name" value="epidermal growth factor receptor substrate 15 isoform X1"/>
    <property type="match status" value="1"/>
</dbReference>
<sequence>MSQDDMQKLLFWFQSQRTISKDKDIPTGNPLYESYYKQVDPAYTGRVGASEAALFLKKSGLSDIILGKIWDLADPEGKGFLDKQGFYVALRLVACAQSGHEVTLSNLNLNMPPPKFVEEKAKFDGIFESLLPINGLLSGDKVKPVLMNSKLPLDVLGRVWDLSDIDKDGHLDRDEFAVAMHLVYRALEKEPVPSVLPPSLIPLSKRKKTVFPGAVPVLPASPPPKDSLRSTPSHGSVSSLNSTGSLSPKHSIKQTQPTVNWVVPVADKMRFDEIFLKTDLDLDGYVSGQEVKEIFMHSGLTQNLLAHIW</sequence>
<dbReference type="PANTHER" id="PTHR11216">
    <property type="entry name" value="EH DOMAIN"/>
    <property type="match status" value="1"/>
</dbReference>
<dbReference type="EMBL" id="JWIN03000022">
    <property type="protein sequence ID" value="KAB1259819.1"/>
    <property type="molecule type" value="Genomic_DNA"/>
</dbReference>
<dbReference type="PROSITE" id="PS50031">
    <property type="entry name" value="EH"/>
    <property type="match status" value="3"/>
</dbReference>
<evidence type="ECO:0000259" key="4">
    <source>
        <dbReference type="PROSITE" id="PS50031"/>
    </source>
</evidence>
<dbReference type="CDD" id="cd00052">
    <property type="entry name" value="EH"/>
    <property type="match status" value="2"/>
</dbReference>
<keyword evidence="1" id="KW-0479">Metal-binding</keyword>
<evidence type="ECO:0000256" key="1">
    <source>
        <dbReference type="ARBA" id="ARBA00022723"/>
    </source>
</evidence>
<evidence type="ECO:0000313" key="6">
    <source>
        <dbReference type="EMBL" id="KAB1259819.1"/>
    </source>
</evidence>
<dbReference type="Pfam" id="PF12763">
    <property type="entry name" value="EH"/>
    <property type="match status" value="2"/>
</dbReference>
<feature type="domain" description="EH" evidence="4">
    <location>
        <begin position="267"/>
        <end position="309"/>
    </location>
</feature>
<dbReference type="PROSITE" id="PS50222">
    <property type="entry name" value="EF_HAND_2"/>
    <property type="match status" value="2"/>
</dbReference>
<gene>
    <name evidence="6" type="ORF">Cadr_000025568</name>
</gene>
<organism evidence="6 7">
    <name type="scientific">Camelus dromedarius</name>
    <name type="common">Dromedary</name>
    <name type="synonym">Arabian camel</name>
    <dbReference type="NCBI Taxonomy" id="9838"/>
    <lineage>
        <taxon>Eukaryota</taxon>
        <taxon>Metazoa</taxon>
        <taxon>Chordata</taxon>
        <taxon>Craniata</taxon>
        <taxon>Vertebrata</taxon>
        <taxon>Euteleostomi</taxon>
        <taxon>Mammalia</taxon>
        <taxon>Eutheria</taxon>
        <taxon>Laurasiatheria</taxon>
        <taxon>Artiodactyla</taxon>
        <taxon>Tylopoda</taxon>
        <taxon>Camelidae</taxon>
        <taxon>Camelus</taxon>
    </lineage>
</organism>
<dbReference type="PANTHER" id="PTHR11216:SF69">
    <property type="entry name" value="EPIDERMAL GROWTH FACTOR RECEPTOR SUBSTRATE 15-LIKE 1"/>
    <property type="match status" value="1"/>
</dbReference>
<dbReference type="GO" id="GO:0005886">
    <property type="term" value="C:plasma membrane"/>
    <property type="evidence" value="ECO:0007669"/>
    <property type="project" value="TreeGrafter"/>
</dbReference>
<dbReference type="PROSITE" id="PS00018">
    <property type="entry name" value="EF_HAND_1"/>
    <property type="match status" value="1"/>
</dbReference>
<dbReference type="STRING" id="9838.ENSCDRP00005031460"/>
<dbReference type="GO" id="GO:0016197">
    <property type="term" value="P:endosomal transport"/>
    <property type="evidence" value="ECO:0007669"/>
    <property type="project" value="TreeGrafter"/>
</dbReference>
<dbReference type="InterPro" id="IPR002048">
    <property type="entry name" value="EF_hand_dom"/>
</dbReference>
<comment type="caution">
    <text evidence="6">The sequence shown here is derived from an EMBL/GenBank/DDBJ whole genome shotgun (WGS) entry which is preliminary data.</text>
</comment>
<keyword evidence="6" id="KW-0675">Receptor</keyword>
<name>A0A5N4CLL1_CAMDR</name>
<dbReference type="AlphaFoldDB" id="A0A5N4CLL1"/>
<feature type="domain" description="EF-hand" evidence="5">
    <location>
        <begin position="266"/>
        <end position="301"/>
    </location>
</feature>